<dbReference type="Gene3D" id="3.40.50.200">
    <property type="entry name" value="Peptidase S8/S53 domain"/>
    <property type="match status" value="1"/>
</dbReference>
<evidence type="ECO:0000256" key="1">
    <source>
        <dbReference type="ARBA" id="ARBA00004613"/>
    </source>
</evidence>
<comment type="similarity">
    <text evidence="2">Belongs to the peptidase S8 family.</text>
</comment>
<dbReference type="InterPro" id="IPR036852">
    <property type="entry name" value="Peptidase_S8/S53_dom_sf"/>
</dbReference>
<keyword evidence="6" id="KW-1185">Reference proteome</keyword>
<dbReference type="PANTHER" id="PTHR10795">
    <property type="entry name" value="PROPROTEIN CONVERTASE SUBTILISIN/KEXIN"/>
    <property type="match status" value="1"/>
</dbReference>
<organism evidence="5 6">
    <name type="scientific">Parasponia andersonii</name>
    <name type="common">Sponia andersonii</name>
    <dbReference type="NCBI Taxonomy" id="3476"/>
    <lineage>
        <taxon>Eukaryota</taxon>
        <taxon>Viridiplantae</taxon>
        <taxon>Streptophyta</taxon>
        <taxon>Embryophyta</taxon>
        <taxon>Tracheophyta</taxon>
        <taxon>Spermatophyta</taxon>
        <taxon>Magnoliopsida</taxon>
        <taxon>eudicotyledons</taxon>
        <taxon>Gunneridae</taxon>
        <taxon>Pentapetalae</taxon>
        <taxon>rosids</taxon>
        <taxon>fabids</taxon>
        <taxon>Rosales</taxon>
        <taxon>Cannabaceae</taxon>
        <taxon>Parasponia</taxon>
    </lineage>
</organism>
<evidence type="ECO:0000313" key="6">
    <source>
        <dbReference type="Proteomes" id="UP000237105"/>
    </source>
</evidence>
<evidence type="ECO:0000259" key="4">
    <source>
        <dbReference type="Pfam" id="PF17766"/>
    </source>
</evidence>
<evidence type="ECO:0000256" key="3">
    <source>
        <dbReference type="ARBA" id="ARBA00022729"/>
    </source>
</evidence>
<dbReference type="InterPro" id="IPR041469">
    <property type="entry name" value="Subtilisin-like_FN3"/>
</dbReference>
<dbReference type="GO" id="GO:0004252">
    <property type="term" value="F:serine-type endopeptidase activity"/>
    <property type="evidence" value="ECO:0007669"/>
    <property type="project" value="InterPro"/>
</dbReference>
<dbReference type="AlphaFoldDB" id="A0A2P5BEM0"/>
<dbReference type="GO" id="GO:0005576">
    <property type="term" value="C:extracellular region"/>
    <property type="evidence" value="ECO:0007669"/>
    <property type="project" value="UniProtKB-SubCell"/>
</dbReference>
<comment type="subcellular location">
    <subcellularLocation>
        <location evidence="1">Secreted</location>
    </subcellularLocation>
</comment>
<comment type="caution">
    <text evidence="5">The sequence shown here is derived from an EMBL/GenBank/DDBJ whole genome shotgun (WGS) entry which is preliminary data.</text>
</comment>
<dbReference type="EMBL" id="JXTB01000298">
    <property type="protein sequence ID" value="PON47241.1"/>
    <property type="molecule type" value="Genomic_DNA"/>
</dbReference>
<proteinExistence type="inferred from homology"/>
<gene>
    <name evidence="5" type="ORF">PanWU01x14_246220</name>
</gene>
<accession>A0A2P5BEM0</accession>
<sequence length="156" mass="17619">MERATLFAYGSGHIQPNRATDPGLVYDLDIDDYLNFLCAHGYKETLLKVFSNKPHKCPKSFTLTNFNYPAIVVTNLSSEPVYVGPPTTYKASVRAALGVSIYVKPTRLQFSKTGEKKKFEIILKPKVIGKPKHYVFGQLKWSDSKHHVRSPIAVKY</sequence>
<dbReference type="GO" id="GO:0006508">
    <property type="term" value="P:proteolysis"/>
    <property type="evidence" value="ECO:0007669"/>
    <property type="project" value="InterPro"/>
</dbReference>
<dbReference type="Pfam" id="PF17766">
    <property type="entry name" value="fn3_6"/>
    <property type="match status" value="1"/>
</dbReference>
<feature type="domain" description="Subtilisin-like protease fibronectin type-III" evidence="4">
    <location>
        <begin position="66"/>
        <end position="154"/>
    </location>
</feature>
<reference evidence="6" key="1">
    <citation type="submission" date="2016-06" db="EMBL/GenBank/DDBJ databases">
        <title>Parallel loss of symbiosis genes in relatives of nitrogen-fixing non-legume Parasponia.</title>
        <authorList>
            <person name="Van Velzen R."/>
            <person name="Holmer R."/>
            <person name="Bu F."/>
            <person name="Rutten L."/>
            <person name="Van Zeijl A."/>
            <person name="Liu W."/>
            <person name="Santuari L."/>
            <person name="Cao Q."/>
            <person name="Sharma T."/>
            <person name="Shen D."/>
            <person name="Roswanjaya Y."/>
            <person name="Wardhani T."/>
            <person name="Kalhor M.S."/>
            <person name="Jansen J."/>
            <person name="Van den Hoogen J."/>
            <person name="Gungor B."/>
            <person name="Hartog M."/>
            <person name="Hontelez J."/>
            <person name="Verver J."/>
            <person name="Yang W.-C."/>
            <person name="Schijlen E."/>
            <person name="Repin R."/>
            <person name="Schilthuizen M."/>
            <person name="Schranz E."/>
            <person name="Heidstra R."/>
            <person name="Miyata K."/>
            <person name="Fedorova E."/>
            <person name="Kohlen W."/>
            <person name="Bisseling T."/>
            <person name="Smit S."/>
            <person name="Geurts R."/>
        </authorList>
    </citation>
    <scope>NUCLEOTIDE SEQUENCE [LARGE SCALE GENOMIC DNA]</scope>
    <source>
        <strain evidence="6">cv. WU1-14</strain>
    </source>
</reference>
<keyword evidence="3" id="KW-0732">Signal</keyword>
<dbReference type="Gene3D" id="2.60.40.2310">
    <property type="match status" value="1"/>
</dbReference>
<evidence type="ECO:0000313" key="5">
    <source>
        <dbReference type="EMBL" id="PON47241.1"/>
    </source>
</evidence>
<name>A0A2P5BEM0_PARAD</name>
<dbReference type="STRING" id="3476.A0A2P5BEM0"/>
<dbReference type="OrthoDB" id="206201at2759"/>
<dbReference type="Proteomes" id="UP000237105">
    <property type="component" value="Unassembled WGS sequence"/>
</dbReference>
<protein>
    <submittedName>
        <fullName evidence="5">Peptidase S8, subtilisin-related</fullName>
    </submittedName>
</protein>
<dbReference type="InterPro" id="IPR045051">
    <property type="entry name" value="SBT"/>
</dbReference>
<evidence type="ECO:0000256" key="2">
    <source>
        <dbReference type="ARBA" id="ARBA00011073"/>
    </source>
</evidence>